<dbReference type="Gene3D" id="3.30.750.24">
    <property type="entry name" value="STAS domain"/>
    <property type="match status" value="1"/>
</dbReference>
<gene>
    <name evidence="4" type="ORF">GCM10022402_33440</name>
</gene>
<dbReference type="EMBL" id="BAABDD010000016">
    <property type="protein sequence ID" value="GAA3751687.1"/>
    <property type="molecule type" value="Genomic_DNA"/>
</dbReference>
<evidence type="ECO:0000313" key="5">
    <source>
        <dbReference type="Proteomes" id="UP001500908"/>
    </source>
</evidence>
<proteinExistence type="inferred from homology"/>
<dbReference type="NCBIfam" id="TIGR00377">
    <property type="entry name" value="ant_ant_sig"/>
    <property type="match status" value="1"/>
</dbReference>
<sequence>MKQHFRHMNAPTSALNSGTKVGIHLGHDRAAMHSGRATASANNPGASMPALQINHRSHEDGTVLVLNGEIDISTEDEFHRAVIDAARECKHGRVVLDCANLAFIDSSGLRVLIQSNKAGKEHDSRLLIAAPSERVAQILRVTGIDTRIPVFPTVEAALNAPVETTGTG</sequence>
<name>A0ABP7G0I8_9ACTN</name>
<dbReference type="InterPro" id="IPR002645">
    <property type="entry name" value="STAS_dom"/>
</dbReference>
<evidence type="ECO:0000259" key="3">
    <source>
        <dbReference type="PROSITE" id="PS50801"/>
    </source>
</evidence>
<comment type="similarity">
    <text evidence="1 2">Belongs to the anti-sigma-factor antagonist family.</text>
</comment>
<dbReference type="Proteomes" id="UP001500908">
    <property type="component" value="Unassembled WGS sequence"/>
</dbReference>
<organism evidence="4 5">
    <name type="scientific">Salinactinospora qingdaonensis</name>
    <dbReference type="NCBI Taxonomy" id="702744"/>
    <lineage>
        <taxon>Bacteria</taxon>
        <taxon>Bacillati</taxon>
        <taxon>Actinomycetota</taxon>
        <taxon>Actinomycetes</taxon>
        <taxon>Streptosporangiales</taxon>
        <taxon>Nocardiopsidaceae</taxon>
        <taxon>Salinactinospora</taxon>
    </lineage>
</organism>
<accession>A0ABP7G0I8</accession>
<keyword evidence="5" id="KW-1185">Reference proteome</keyword>
<dbReference type="PANTHER" id="PTHR33495:SF2">
    <property type="entry name" value="ANTI-SIGMA FACTOR ANTAGONIST TM_1081-RELATED"/>
    <property type="match status" value="1"/>
</dbReference>
<dbReference type="PANTHER" id="PTHR33495">
    <property type="entry name" value="ANTI-SIGMA FACTOR ANTAGONIST TM_1081-RELATED-RELATED"/>
    <property type="match status" value="1"/>
</dbReference>
<dbReference type="PROSITE" id="PS50801">
    <property type="entry name" value="STAS"/>
    <property type="match status" value="1"/>
</dbReference>
<protein>
    <recommendedName>
        <fullName evidence="2">Anti-sigma factor antagonist</fullName>
    </recommendedName>
</protein>
<dbReference type="InterPro" id="IPR036513">
    <property type="entry name" value="STAS_dom_sf"/>
</dbReference>
<dbReference type="SUPFAM" id="SSF52091">
    <property type="entry name" value="SpoIIaa-like"/>
    <property type="match status" value="1"/>
</dbReference>
<dbReference type="CDD" id="cd07043">
    <property type="entry name" value="STAS_anti-anti-sigma_factors"/>
    <property type="match status" value="1"/>
</dbReference>
<feature type="domain" description="STAS" evidence="3">
    <location>
        <begin position="51"/>
        <end position="161"/>
    </location>
</feature>
<comment type="caution">
    <text evidence="4">The sequence shown here is derived from an EMBL/GenBank/DDBJ whole genome shotgun (WGS) entry which is preliminary data.</text>
</comment>
<evidence type="ECO:0000256" key="1">
    <source>
        <dbReference type="ARBA" id="ARBA00009013"/>
    </source>
</evidence>
<dbReference type="InterPro" id="IPR003658">
    <property type="entry name" value="Anti-sigma_ant"/>
</dbReference>
<evidence type="ECO:0000256" key="2">
    <source>
        <dbReference type="RuleBase" id="RU003749"/>
    </source>
</evidence>
<evidence type="ECO:0000313" key="4">
    <source>
        <dbReference type="EMBL" id="GAA3751687.1"/>
    </source>
</evidence>
<reference evidence="5" key="1">
    <citation type="journal article" date="2019" name="Int. J. Syst. Evol. Microbiol.">
        <title>The Global Catalogue of Microorganisms (GCM) 10K type strain sequencing project: providing services to taxonomists for standard genome sequencing and annotation.</title>
        <authorList>
            <consortium name="The Broad Institute Genomics Platform"/>
            <consortium name="The Broad Institute Genome Sequencing Center for Infectious Disease"/>
            <person name="Wu L."/>
            <person name="Ma J."/>
        </authorList>
    </citation>
    <scope>NUCLEOTIDE SEQUENCE [LARGE SCALE GENOMIC DNA]</scope>
    <source>
        <strain evidence="5">JCM 17137</strain>
    </source>
</reference>
<dbReference type="Pfam" id="PF01740">
    <property type="entry name" value="STAS"/>
    <property type="match status" value="1"/>
</dbReference>